<comment type="similarity">
    <text evidence="1">Belongs to the YggT family.</text>
</comment>
<gene>
    <name evidence="3" type="ORF">BKL49_03395</name>
</gene>
<evidence type="ECO:0000313" key="4">
    <source>
        <dbReference type="Proteomes" id="UP000188602"/>
    </source>
</evidence>
<evidence type="ECO:0000313" key="3">
    <source>
        <dbReference type="EMBL" id="OOF59505.1"/>
    </source>
</evidence>
<feature type="transmembrane region" description="Helical" evidence="2">
    <location>
        <begin position="91"/>
        <end position="119"/>
    </location>
</feature>
<keyword evidence="2" id="KW-0472">Membrane</keyword>
<keyword evidence="2" id="KW-1133">Transmembrane helix</keyword>
<dbReference type="GO" id="GO:0016020">
    <property type="term" value="C:membrane"/>
    <property type="evidence" value="ECO:0007669"/>
    <property type="project" value="InterPro"/>
</dbReference>
<dbReference type="PANTHER" id="PTHR33219:SF14">
    <property type="entry name" value="PROTEIN COFACTOR ASSEMBLY OF COMPLEX C SUBUNIT B CCB3, CHLOROPLASTIC-RELATED"/>
    <property type="match status" value="1"/>
</dbReference>
<sequence length="181" mass="20285">MALSQTALFIGSLINLYSLVLVLRAWLQFARVDYYNPLSQFVVKITEPVLKPLRKIAPIIKNIDTSAFLLIFVLGALKAVLYFGLSVEVMLVLGVLSILKNIGVAIFYVLFAGAIASWFNRGNSPIIYALYQLSEPLLRPVRKILPTIGMIDFSPMVIVFILLFINNFMIDMLQALWMIAG</sequence>
<dbReference type="STRING" id="1907939.BKL49_03395"/>
<proteinExistence type="inferred from homology"/>
<evidence type="ECO:0000256" key="1">
    <source>
        <dbReference type="ARBA" id="ARBA00010894"/>
    </source>
</evidence>
<dbReference type="OrthoDB" id="9806665at2"/>
<feature type="transmembrane region" description="Helical" evidence="2">
    <location>
        <begin position="67"/>
        <end position="85"/>
    </location>
</feature>
<protein>
    <recommendedName>
        <fullName evidence="5">YggT family protein</fullName>
    </recommendedName>
</protein>
<keyword evidence="2" id="KW-0812">Transmembrane</keyword>
<dbReference type="InterPro" id="IPR003425">
    <property type="entry name" value="CCB3/YggT"/>
</dbReference>
<comment type="caution">
    <text evidence="3">The sequence shown here is derived from an EMBL/GenBank/DDBJ whole genome shotgun (WGS) entry which is preliminary data.</text>
</comment>
<name>A0A1V3JS80_9PAST</name>
<dbReference type="EMBL" id="MLHQ01000009">
    <property type="protein sequence ID" value="OOF59505.1"/>
    <property type="molecule type" value="Genomic_DNA"/>
</dbReference>
<dbReference type="RefSeq" id="WP_077423228.1">
    <property type="nucleotide sequence ID" value="NZ_MLHQ01000009.1"/>
</dbReference>
<evidence type="ECO:0000256" key="2">
    <source>
        <dbReference type="SAM" id="Phobius"/>
    </source>
</evidence>
<evidence type="ECO:0008006" key="5">
    <source>
        <dbReference type="Google" id="ProtNLM"/>
    </source>
</evidence>
<feature type="transmembrane region" description="Helical" evidence="2">
    <location>
        <begin position="144"/>
        <end position="165"/>
    </location>
</feature>
<dbReference type="Proteomes" id="UP000188602">
    <property type="component" value="Unassembled WGS sequence"/>
</dbReference>
<feature type="transmembrane region" description="Helical" evidence="2">
    <location>
        <begin position="6"/>
        <end position="27"/>
    </location>
</feature>
<accession>A0A1V3JS80</accession>
<dbReference type="Pfam" id="PF02325">
    <property type="entry name" value="CCB3_YggT"/>
    <property type="match status" value="2"/>
</dbReference>
<dbReference type="AlphaFoldDB" id="A0A1V3JS80"/>
<dbReference type="PANTHER" id="PTHR33219">
    <property type="entry name" value="YLMG HOMOLOG PROTEIN 2, CHLOROPLASTIC"/>
    <property type="match status" value="1"/>
</dbReference>
<organism evidence="3 4">
    <name type="scientific">Rodentibacter myodis</name>
    <dbReference type="NCBI Taxonomy" id="1907939"/>
    <lineage>
        <taxon>Bacteria</taxon>
        <taxon>Pseudomonadati</taxon>
        <taxon>Pseudomonadota</taxon>
        <taxon>Gammaproteobacteria</taxon>
        <taxon>Pasteurellales</taxon>
        <taxon>Pasteurellaceae</taxon>
        <taxon>Rodentibacter</taxon>
    </lineage>
</organism>
<keyword evidence="4" id="KW-1185">Reference proteome</keyword>
<reference evidence="3 4" key="1">
    <citation type="submission" date="2016-10" db="EMBL/GenBank/DDBJ databases">
        <title>Rodentibacter gen. nov. and new species.</title>
        <authorList>
            <person name="Christensen H."/>
        </authorList>
    </citation>
    <scope>NUCLEOTIDE SEQUENCE [LARGE SCALE GENOMIC DNA]</scope>
    <source>
        <strain evidence="3 4">Ac151</strain>
    </source>
</reference>